<evidence type="ECO:0000259" key="7">
    <source>
        <dbReference type="Pfam" id="PF01765"/>
    </source>
</evidence>
<dbReference type="AlphaFoldDB" id="A0A4Q4KK21"/>
<dbReference type="InterPro" id="IPR002661">
    <property type="entry name" value="Ribosome_recyc_fac"/>
</dbReference>
<dbReference type="NCBIfam" id="TIGR00496">
    <property type="entry name" value="frr"/>
    <property type="match status" value="1"/>
</dbReference>
<dbReference type="PANTHER" id="PTHR20982">
    <property type="entry name" value="RIBOSOME RECYCLING FACTOR"/>
    <property type="match status" value="1"/>
</dbReference>
<proteinExistence type="inferred from homology"/>
<comment type="subcellular location">
    <subcellularLocation>
        <location evidence="1 6">Cytoplasm</location>
    </subcellularLocation>
</comment>
<dbReference type="SUPFAM" id="SSF55194">
    <property type="entry name" value="Ribosome recycling factor, RRF"/>
    <property type="match status" value="1"/>
</dbReference>
<gene>
    <name evidence="6" type="primary">frr</name>
    <name evidence="8" type="ORF">ERX46_13430</name>
</gene>
<dbReference type="OrthoDB" id="9804006at2"/>
<protein>
    <recommendedName>
        <fullName evidence="6">Ribosome-recycling factor</fullName>
        <shortName evidence="6">RRF</shortName>
    </recommendedName>
    <alternativeName>
        <fullName evidence="6">Ribosome-releasing factor</fullName>
    </alternativeName>
</protein>
<dbReference type="HAMAP" id="MF_00040">
    <property type="entry name" value="RRF"/>
    <property type="match status" value="1"/>
</dbReference>
<keyword evidence="9" id="KW-1185">Reference proteome</keyword>
<comment type="function">
    <text evidence="5 6">Responsible for the release of ribosomes from messenger RNA at the termination of protein biosynthesis. May increase the efficiency of translation by recycling ribosomes from one round of translation to another.</text>
</comment>
<name>A0A4Q4KK21_9FLAO</name>
<dbReference type="RefSeq" id="WP_130094383.1">
    <property type="nucleotide sequence ID" value="NZ_SETE01000005.1"/>
</dbReference>
<evidence type="ECO:0000256" key="2">
    <source>
        <dbReference type="ARBA" id="ARBA00005912"/>
    </source>
</evidence>
<evidence type="ECO:0000313" key="8">
    <source>
        <dbReference type="EMBL" id="RYM33047.1"/>
    </source>
</evidence>
<dbReference type="GO" id="GO:0005829">
    <property type="term" value="C:cytosol"/>
    <property type="evidence" value="ECO:0007669"/>
    <property type="project" value="GOC"/>
</dbReference>
<evidence type="ECO:0000256" key="5">
    <source>
        <dbReference type="ARBA" id="ARBA00025050"/>
    </source>
</evidence>
<keyword evidence="4 6" id="KW-0648">Protein biosynthesis</keyword>
<dbReference type="FunFam" id="1.10.132.20:FF:000001">
    <property type="entry name" value="Ribosome-recycling factor"/>
    <property type="match status" value="1"/>
</dbReference>
<sequence>MTEETNETISEFKSANNKSLTFLDSELRKIRTGKATPDMLDTVMVDYYGSMTNITKVANVGTLDGRTLTVQPWEKSILSDCAKAIINANLGLAPQDNGEMLIINIPMLTEERRKDLCKVARSEGEHAKVSIRNNRKDAMDYIKELKNEGLSEDDAKTAEAEIQEVTNAFVKKIDALIDAKEIDVMKI</sequence>
<evidence type="ECO:0000256" key="3">
    <source>
        <dbReference type="ARBA" id="ARBA00022490"/>
    </source>
</evidence>
<dbReference type="GO" id="GO:0043023">
    <property type="term" value="F:ribosomal large subunit binding"/>
    <property type="evidence" value="ECO:0007669"/>
    <property type="project" value="TreeGrafter"/>
</dbReference>
<comment type="similarity">
    <text evidence="2 6">Belongs to the RRF family.</text>
</comment>
<dbReference type="CDD" id="cd00520">
    <property type="entry name" value="RRF"/>
    <property type="match status" value="1"/>
</dbReference>
<dbReference type="Gene3D" id="3.30.1360.40">
    <property type="match status" value="1"/>
</dbReference>
<dbReference type="InterPro" id="IPR036191">
    <property type="entry name" value="RRF_sf"/>
</dbReference>
<comment type="caution">
    <text evidence="8">The sequence shown here is derived from an EMBL/GenBank/DDBJ whole genome shotgun (WGS) entry which is preliminary data.</text>
</comment>
<keyword evidence="3 6" id="KW-0963">Cytoplasm</keyword>
<evidence type="ECO:0000256" key="4">
    <source>
        <dbReference type="ARBA" id="ARBA00022917"/>
    </source>
</evidence>
<dbReference type="GO" id="GO:0002184">
    <property type="term" value="P:cytoplasmic translational termination"/>
    <property type="evidence" value="ECO:0007669"/>
    <property type="project" value="TreeGrafter"/>
</dbReference>
<accession>A0A4Q4KK21</accession>
<feature type="domain" description="Ribosome recycling factor" evidence="7">
    <location>
        <begin position="24"/>
        <end position="185"/>
    </location>
</feature>
<dbReference type="PANTHER" id="PTHR20982:SF3">
    <property type="entry name" value="MITOCHONDRIAL RIBOSOME RECYCLING FACTOR PSEUDO 1"/>
    <property type="match status" value="1"/>
</dbReference>
<evidence type="ECO:0000313" key="9">
    <source>
        <dbReference type="Proteomes" id="UP000293952"/>
    </source>
</evidence>
<dbReference type="Proteomes" id="UP000293952">
    <property type="component" value="Unassembled WGS sequence"/>
</dbReference>
<dbReference type="EMBL" id="SETE01000005">
    <property type="protein sequence ID" value="RYM33047.1"/>
    <property type="molecule type" value="Genomic_DNA"/>
</dbReference>
<dbReference type="Pfam" id="PF01765">
    <property type="entry name" value="RRF"/>
    <property type="match status" value="1"/>
</dbReference>
<reference evidence="8 9" key="1">
    <citation type="submission" date="2019-02" db="EMBL/GenBank/DDBJ databases">
        <title>Genome sequence of the sea-ice species Brumimicrobium glaciale.</title>
        <authorList>
            <person name="Bowman J.P."/>
        </authorList>
    </citation>
    <scope>NUCLEOTIDE SEQUENCE [LARGE SCALE GENOMIC DNA]</scope>
    <source>
        <strain evidence="8 9">IC156</strain>
    </source>
</reference>
<dbReference type="InterPro" id="IPR023584">
    <property type="entry name" value="Ribosome_recyc_fac_dom"/>
</dbReference>
<dbReference type="FunFam" id="3.30.1360.40:FF:000001">
    <property type="entry name" value="Ribosome-recycling factor"/>
    <property type="match status" value="1"/>
</dbReference>
<organism evidence="8 9">
    <name type="scientific">Brumimicrobium glaciale</name>
    <dbReference type="NCBI Taxonomy" id="200475"/>
    <lineage>
        <taxon>Bacteria</taxon>
        <taxon>Pseudomonadati</taxon>
        <taxon>Bacteroidota</taxon>
        <taxon>Flavobacteriia</taxon>
        <taxon>Flavobacteriales</taxon>
        <taxon>Crocinitomicaceae</taxon>
        <taxon>Brumimicrobium</taxon>
    </lineage>
</organism>
<dbReference type="Gene3D" id="1.10.132.20">
    <property type="entry name" value="Ribosome-recycling factor"/>
    <property type="match status" value="1"/>
</dbReference>
<evidence type="ECO:0000256" key="1">
    <source>
        <dbReference type="ARBA" id="ARBA00004496"/>
    </source>
</evidence>
<evidence type="ECO:0000256" key="6">
    <source>
        <dbReference type="HAMAP-Rule" id="MF_00040"/>
    </source>
</evidence>